<dbReference type="AlphaFoldDB" id="A0A120HPV1"/>
<dbReference type="InterPro" id="IPR027396">
    <property type="entry name" value="DsrEFH-like"/>
</dbReference>
<evidence type="ECO:0000313" key="1">
    <source>
        <dbReference type="EMBL" id="AMA64874.1"/>
    </source>
</evidence>
<dbReference type="GO" id="GO:1990228">
    <property type="term" value="C:sulfurtransferase complex"/>
    <property type="evidence" value="ECO:0007669"/>
    <property type="project" value="TreeGrafter"/>
</dbReference>
<accession>A0A120HPV1</accession>
<dbReference type="PATRIC" id="fig|634113.3.peg.283"/>
<keyword evidence="2" id="KW-1185">Reference proteome</keyword>
<dbReference type="InterPro" id="IPR007215">
    <property type="entry name" value="Sulphur_relay_TusB/DsrH"/>
</dbReference>
<dbReference type="Proteomes" id="UP000069926">
    <property type="component" value="Chromosome"/>
</dbReference>
<dbReference type="NCBIfam" id="TIGR03011">
    <property type="entry name" value="sulf_tusB_dsrH"/>
    <property type="match status" value="1"/>
</dbReference>
<dbReference type="SUPFAM" id="SSF75169">
    <property type="entry name" value="DsrEFH-like"/>
    <property type="match status" value="1"/>
</dbReference>
<evidence type="ECO:0000313" key="2">
    <source>
        <dbReference type="Proteomes" id="UP000069926"/>
    </source>
</evidence>
<dbReference type="PANTHER" id="PTHR37526:SF1">
    <property type="entry name" value="PROTEIN TUSB"/>
    <property type="match status" value="1"/>
</dbReference>
<dbReference type="GO" id="GO:0002143">
    <property type="term" value="P:tRNA wobble position uridine thiolation"/>
    <property type="evidence" value="ECO:0007669"/>
    <property type="project" value="InterPro"/>
</dbReference>
<protein>
    <submittedName>
        <fullName evidence="1">Protein TusB</fullName>
    </submittedName>
</protein>
<proteinExistence type="predicted"/>
<dbReference type="RefSeq" id="WP_066283232.1">
    <property type="nucleotide sequence ID" value="NZ_CP013920.1"/>
</dbReference>
<dbReference type="Gene3D" id="3.40.1260.10">
    <property type="entry name" value="DsrEFH-like"/>
    <property type="match status" value="1"/>
</dbReference>
<gene>
    <name evidence="1" type="primary">tusB</name>
    <name evidence="1" type="ORF">AUT07_00292</name>
</gene>
<dbReference type="Pfam" id="PF04077">
    <property type="entry name" value="DsrH"/>
    <property type="match status" value="1"/>
</dbReference>
<dbReference type="STRING" id="634113.AUT07_00292"/>
<organism evidence="1 2">
    <name type="scientific">Candidatus Arsenophonus lipoptenae</name>
    <dbReference type="NCBI Taxonomy" id="634113"/>
    <lineage>
        <taxon>Bacteria</taxon>
        <taxon>Pseudomonadati</taxon>
        <taxon>Pseudomonadota</taxon>
        <taxon>Gammaproteobacteria</taxon>
        <taxon>Enterobacterales</taxon>
        <taxon>Morganellaceae</taxon>
        <taxon>Arsenophonus</taxon>
    </lineage>
</organism>
<dbReference type="PANTHER" id="PTHR37526">
    <property type="entry name" value="PROTEIN TUSB"/>
    <property type="match status" value="1"/>
</dbReference>
<dbReference type="OrthoDB" id="9795117at2"/>
<reference evidence="1 2" key="1">
    <citation type="submission" date="2016-01" db="EMBL/GenBank/DDBJ databases">
        <title>Genome sequence of Ca. Arsenophonus lipopteni, the exclusive symbiont of a blood sucking fly Lipoptena cervi (Diptera: Hippoboscidae).</title>
        <authorList>
            <person name="Novakova E."/>
            <person name="Hypsa V."/>
            <person name="Nguyen P."/>
            <person name="Husnik F."/>
            <person name="Darby A.C."/>
        </authorList>
    </citation>
    <scope>NUCLEOTIDE SEQUENCE [LARGE SCALE GENOMIC DNA]</scope>
    <source>
        <strain evidence="1 2">CB</strain>
    </source>
</reference>
<sequence length="101" mass="11787">MLCAISASPYYNDFSSLINLLTKQDEVLLLQNGVLMGHKIYSKNKDNKYVTQLRNKGIHIFALEDDVDARGLTLYMSSYIRQISYIDFVQLTVKHQQYFSW</sequence>
<dbReference type="EMBL" id="CP013920">
    <property type="protein sequence ID" value="AMA64874.1"/>
    <property type="molecule type" value="Genomic_DNA"/>
</dbReference>
<dbReference type="KEGG" id="asy:AUT07_00292"/>
<name>A0A120HPV1_9GAMM</name>